<feature type="compositionally biased region" description="Basic residues" evidence="1">
    <location>
        <begin position="607"/>
        <end position="618"/>
    </location>
</feature>
<protein>
    <submittedName>
        <fullName evidence="2">Uncharacterized protein</fullName>
    </submittedName>
</protein>
<evidence type="ECO:0000313" key="2">
    <source>
        <dbReference type="EMBL" id="PNP52330.1"/>
    </source>
</evidence>
<feature type="compositionally biased region" description="Basic and acidic residues" evidence="1">
    <location>
        <begin position="1"/>
        <end position="14"/>
    </location>
</feature>
<reference evidence="2 3" key="1">
    <citation type="submission" date="2017-02" db="EMBL/GenBank/DDBJ databases">
        <title>Genomes of Trichoderma spp. with biocontrol activity.</title>
        <authorList>
            <person name="Gardiner D."/>
            <person name="Kazan K."/>
            <person name="Vos C."/>
            <person name="Harvey P."/>
        </authorList>
    </citation>
    <scope>NUCLEOTIDE SEQUENCE [LARGE SCALE GENOMIC DNA]</scope>
    <source>
        <strain evidence="2 3">Tr1</strain>
    </source>
</reference>
<feature type="region of interest" description="Disordered" evidence="1">
    <location>
        <begin position="89"/>
        <end position="204"/>
    </location>
</feature>
<feature type="compositionally biased region" description="Basic and acidic residues" evidence="1">
    <location>
        <begin position="166"/>
        <end position="176"/>
    </location>
</feature>
<proteinExistence type="predicted"/>
<comment type="caution">
    <text evidence="2">The sequence shown here is derived from an EMBL/GenBank/DDBJ whole genome shotgun (WGS) entry which is preliminary data.</text>
</comment>
<dbReference type="Proteomes" id="UP000236290">
    <property type="component" value="Unassembled WGS sequence"/>
</dbReference>
<feature type="compositionally biased region" description="Polar residues" evidence="1">
    <location>
        <begin position="89"/>
        <end position="98"/>
    </location>
</feature>
<evidence type="ECO:0000256" key="1">
    <source>
        <dbReference type="SAM" id="MobiDB-lite"/>
    </source>
</evidence>
<gene>
    <name evidence="2" type="ORF">THARTR1_07110</name>
</gene>
<feature type="compositionally biased region" description="Basic and acidic residues" evidence="1">
    <location>
        <begin position="126"/>
        <end position="136"/>
    </location>
</feature>
<dbReference type="EMBL" id="MTYI01000110">
    <property type="protein sequence ID" value="PNP52330.1"/>
    <property type="molecule type" value="Genomic_DNA"/>
</dbReference>
<feature type="compositionally biased region" description="Basic and acidic residues" evidence="1">
    <location>
        <begin position="187"/>
        <end position="197"/>
    </location>
</feature>
<dbReference type="AlphaFoldDB" id="A0A2K0U3J4"/>
<sequence>MDFPRDMTRMELENPRLSPSPELEELFHQVFDWQAYSGDAKTSDPSSHHHLRKQSLSRIITDIPSFIRDLTLESDRDFFDMPSYSSDDGLTSDYSAGQTPPDLVQGGGSTSPSDHSGSSPFLEPLDDGHYHPEASLREVQAQDDEWTYPQTDPSKGMVQGYPHHLQGLDDRLRRAADQSSKLKRRRSGNDLEKRQRQLVDPGQTADVRKSGACLPCRVSKTRVRSHCTSQRSPQLNDRKAEIILFQCHDSGVCPTCRKAFPDHSHLACTRATPSTFWPVMGKIPDVWSTNPKDEEQLCSGPRFYTGKPREISVFFTPDTSLPALRATVQAYRSQGGSEETGSLTKADFPRDCVPSHQLLQRWVENQIQTEQKSDFQQAAQSFVLAYSEEGWGLPKHDLVNKVHRMNCFFRIWKARSFWCLDPTNKLTTLPLSVQAQLRNIARRAIYSLEHDILKEMDECIAQQLPTKTQDRIAIWASMWLLILMYRELLQGFKTHIGRLASNKSESAQSIAIQGQIYKRLADSFFPLLVVFYHYQFRTKKSLELSLDWLKAPTYPAAACHSRAIREAAQQLLDARKDHYQKLQTSKSEIDQLLCVFVVNHELKKMNARKRPSKAKSSKHAVEDDCDDDAE</sequence>
<evidence type="ECO:0000313" key="3">
    <source>
        <dbReference type="Proteomes" id="UP000236290"/>
    </source>
</evidence>
<organism evidence="2 3">
    <name type="scientific">Trichoderma harzianum</name>
    <name type="common">Hypocrea lixii</name>
    <dbReference type="NCBI Taxonomy" id="5544"/>
    <lineage>
        <taxon>Eukaryota</taxon>
        <taxon>Fungi</taxon>
        <taxon>Dikarya</taxon>
        <taxon>Ascomycota</taxon>
        <taxon>Pezizomycotina</taxon>
        <taxon>Sordariomycetes</taxon>
        <taxon>Hypocreomycetidae</taxon>
        <taxon>Hypocreales</taxon>
        <taxon>Hypocreaceae</taxon>
        <taxon>Trichoderma</taxon>
    </lineage>
</organism>
<feature type="region of interest" description="Disordered" evidence="1">
    <location>
        <begin position="607"/>
        <end position="630"/>
    </location>
</feature>
<dbReference type="OrthoDB" id="5426982at2759"/>
<feature type="region of interest" description="Disordered" evidence="1">
    <location>
        <begin position="1"/>
        <end position="20"/>
    </location>
</feature>
<name>A0A2K0U3J4_TRIHA</name>
<accession>A0A2K0U3J4</accession>
<feature type="compositionally biased region" description="Low complexity" evidence="1">
    <location>
        <begin position="110"/>
        <end position="119"/>
    </location>
</feature>